<dbReference type="Proteomes" id="UP000016922">
    <property type="component" value="Unassembled WGS sequence"/>
</dbReference>
<feature type="active site" description="Acyl-ester intermediate" evidence="5">
    <location>
        <position position="238"/>
    </location>
</feature>
<keyword evidence="9" id="KW-1185">Reference proteome</keyword>
<evidence type="ECO:0000259" key="7">
    <source>
        <dbReference type="Pfam" id="PF01425"/>
    </source>
</evidence>
<evidence type="ECO:0000256" key="2">
    <source>
        <dbReference type="ARBA" id="ARBA00009199"/>
    </source>
</evidence>
<dbReference type="OrthoDB" id="6428749at2759"/>
<gene>
    <name evidence="8" type="ORF">GLAREA_01282</name>
</gene>
<evidence type="ECO:0000313" key="9">
    <source>
        <dbReference type="Proteomes" id="UP000016922"/>
    </source>
</evidence>
<evidence type="ECO:0000256" key="4">
    <source>
        <dbReference type="ARBA" id="ARBA00022801"/>
    </source>
</evidence>
<comment type="catalytic activity">
    <reaction evidence="1">
        <text>a monocarboxylic acid amide + H2O = a monocarboxylate + NH4(+)</text>
        <dbReference type="Rhea" id="RHEA:12020"/>
        <dbReference type="ChEBI" id="CHEBI:15377"/>
        <dbReference type="ChEBI" id="CHEBI:28938"/>
        <dbReference type="ChEBI" id="CHEBI:35757"/>
        <dbReference type="ChEBI" id="CHEBI:83628"/>
        <dbReference type="EC" id="3.5.1.4"/>
    </reaction>
</comment>
<protein>
    <recommendedName>
        <fullName evidence="3">amidase</fullName>
        <ecNumber evidence="3">3.5.1.4</ecNumber>
    </recommendedName>
</protein>
<feature type="binding site" evidence="6">
    <location>
        <begin position="235"/>
        <end position="238"/>
    </location>
    <ligand>
        <name>substrate</name>
    </ligand>
</feature>
<dbReference type="RefSeq" id="XP_008086689.1">
    <property type="nucleotide sequence ID" value="XM_008088498.1"/>
</dbReference>
<dbReference type="PANTHER" id="PTHR46072:SF7">
    <property type="entry name" value="AMIDASE"/>
    <property type="match status" value="1"/>
</dbReference>
<dbReference type="EMBL" id="KE145371">
    <property type="protein sequence ID" value="EPE25370.1"/>
    <property type="molecule type" value="Genomic_DNA"/>
</dbReference>
<dbReference type="Pfam" id="PF01425">
    <property type="entry name" value="Amidase"/>
    <property type="match status" value="1"/>
</dbReference>
<evidence type="ECO:0000256" key="5">
    <source>
        <dbReference type="PIRSR" id="PIRSR001221-1"/>
    </source>
</evidence>
<dbReference type="AlphaFoldDB" id="S3CHP5"/>
<dbReference type="InterPro" id="IPR036928">
    <property type="entry name" value="AS_sf"/>
</dbReference>
<dbReference type="STRING" id="1116229.S3CHP5"/>
<feature type="domain" description="Amidase" evidence="7">
    <location>
        <begin position="74"/>
        <end position="553"/>
    </location>
</feature>
<feature type="active site" description="Charge relay system" evidence="5">
    <location>
        <position position="130"/>
    </location>
</feature>
<feature type="binding site" evidence="6">
    <location>
        <position position="214"/>
    </location>
    <ligand>
        <name>substrate</name>
    </ligand>
</feature>
<evidence type="ECO:0000256" key="6">
    <source>
        <dbReference type="PIRSR" id="PIRSR001221-2"/>
    </source>
</evidence>
<keyword evidence="4" id="KW-0378">Hydrolase</keyword>
<dbReference type="HOGENOM" id="CLU_009600_9_2_1"/>
<dbReference type="PROSITE" id="PS00571">
    <property type="entry name" value="AMIDASES"/>
    <property type="match status" value="1"/>
</dbReference>
<dbReference type="PANTHER" id="PTHR46072">
    <property type="entry name" value="AMIDASE-RELATED-RELATED"/>
    <property type="match status" value="1"/>
</dbReference>
<proteinExistence type="inferred from homology"/>
<feature type="active site" description="Charge relay system" evidence="5">
    <location>
        <position position="214"/>
    </location>
</feature>
<dbReference type="GeneID" id="19460340"/>
<dbReference type="GO" id="GO:0004040">
    <property type="term" value="F:amidase activity"/>
    <property type="evidence" value="ECO:0007669"/>
    <property type="project" value="UniProtKB-EC"/>
</dbReference>
<evidence type="ECO:0000313" key="8">
    <source>
        <dbReference type="EMBL" id="EPE25370.1"/>
    </source>
</evidence>
<reference evidence="8 9" key="1">
    <citation type="journal article" date="2013" name="BMC Genomics">
        <title>Genomics-driven discovery of the pneumocandin biosynthetic gene cluster in the fungus Glarea lozoyensis.</title>
        <authorList>
            <person name="Chen L."/>
            <person name="Yue Q."/>
            <person name="Zhang X."/>
            <person name="Xiang M."/>
            <person name="Wang C."/>
            <person name="Li S."/>
            <person name="Che Y."/>
            <person name="Ortiz-Lopez F.J."/>
            <person name="Bills G.F."/>
            <person name="Liu X."/>
            <person name="An Z."/>
        </authorList>
    </citation>
    <scope>NUCLEOTIDE SEQUENCE [LARGE SCALE GENOMIC DNA]</scope>
    <source>
        <strain evidence="9">ATCC 20868 / MF5171</strain>
    </source>
</reference>
<name>S3CHP5_GLAL2</name>
<evidence type="ECO:0000256" key="3">
    <source>
        <dbReference type="ARBA" id="ARBA00012922"/>
    </source>
</evidence>
<dbReference type="eggNOG" id="KOG1212">
    <property type="taxonomic scope" value="Eukaryota"/>
</dbReference>
<organism evidence="8 9">
    <name type="scientific">Glarea lozoyensis (strain ATCC 20868 / MF5171)</name>
    <dbReference type="NCBI Taxonomy" id="1116229"/>
    <lineage>
        <taxon>Eukaryota</taxon>
        <taxon>Fungi</taxon>
        <taxon>Dikarya</taxon>
        <taxon>Ascomycota</taxon>
        <taxon>Pezizomycotina</taxon>
        <taxon>Leotiomycetes</taxon>
        <taxon>Helotiales</taxon>
        <taxon>Helotiaceae</taxon>
        <taxon>Glarea</taxon>
    </lineage>
</organism>
<dbReference type="InterPro" id="IPR023631">
    <property type="entry name" value="Amidase_dom"/>
</dbReference>
<comment type="similarity">
    <text evidence="2">Belongs to the amidase family.</text>
</comment>
<dbReference type="OMA" id="DSEHIQW"/>
<evidence type="ECO:0000256" key="1">
    <source>
        <dbReference type="ARBA" id="ARBA00001311"/>
    </source>
</evidence>
<dbReference type="PIRSF" id="PIRSF001221">
    <property type="entry name" value="Amidase_fungi"/>
    <property type="match status" value="1"/>
</dbReference>
<dbReference type="EC" id="3.5.1.4" evidence="3"/>
<dbReference type="SUPFAM" id="SSF75304">
    <property type="entry name" value="Amidase signature (AS) enzymes"/>
    <property type="match status" value="1"/>
</dbReference>
<accession>S3CHP5</accession>
<feature type="binding site" evidence="6">
    <location>
        <position position="188"/>
    </location>
    <ligand>
        <name>substrate</name>
    </ligand>
</feature>
<dbReference type="KEGG" id="glz:GLAREA_01282"/>
<dbReference type="Gene3D" id="3.90.1300.10">
    <property type="entry name" value="Amidase signature (AS) domain"/>
    <property type="match status" value="1"/>
</dbReference>
<sequence length="568" mass="62357">MDWKAYAAQKRNSILQLIPPAWKLSVAVPSPSEQKDVTGKYIQQFLTTKEITITETDAVGIVQKTTLGQWSAQEVTEAFCHRAALAHQLVNCLHEIFFAAAIADAKKLDQYFASHGKPKGPLHGLPVSLKDQFHVKDVETTMGYVGWIGTFEGKKGTGKEKVFESEMVTELRDLGAVLFCKTSVPHTLMAGETMNNIIEYTWNPKNRFLACGGSSGGEGALLGLKGSPIGMGTDIGGSIRIPAAFNGLYGIRPSHGRLPYEGVANSMDGQNSILSVVGPLATSAGALRLLIRGILSRDPWLHDPLVAEIPWRHEHEQFILDIARAGSKKQMCFAVMKDDGIIHPHPPIRRAIEMVISVIEKLGHRTITWAPPSHQEGIDIAGKTFMFDGGTDVRAAFALSGEPMAPAIAQNYAKQSPEYTASQIAATNVQKRQFQKKYMEYWNSTSTITGTGRPVDAVISPLAPFAAAKRDTYDYYGMYGGAWYTTWVNLLDYTAAVLPVTTVDKEVDVVDEGYEPKSEQDEMIHKTYDPELFDGAHVGVQIVGRRFQEEKILTITEILGHALGRLVV</sequence>
<dbReference type="InterPro" id="IPR020556">
    <property type="entry name" value="Amidase_CS"/>
</dbReference>